<feature type="transmembrane region" description="Helical" evidence="1">
    <location>
        <begin position="399"/>
        <end position="417"/>
    </location>
</feature>
<gene>
    <name evidence="2" type="ORF">CSX02_04145</name>
</gene>
<proteinExistence type="predicted"/>
<feature type="transmembrane region" description="Helical" evidence="1">
    <location>
        <begin position="178"/>
        <end position="196"/>
    </location>
</feature>
<reference evidence="2 3" key="2">
    <citation type="submission" date="2017-10" db="EMBL/GenBank/DDBJ databases">
        <authorList>
            <person name="Banno H."/>
            <person name="Chua N.-H."/>
        </authorList>
    </citation>
    <scope>NUCLEOTIDE SEQUENCE [LARGE SCALE GENOMIC DNA]</scope>
    <source>
        <strain evidence="2 3">JK623</strain>
    </source>
</reference>
<evidence type="ECO:0000256" key="1">
    <source>
        <dbReference type="SAM" id="Phobius"/>
    </source>
</evidence>
<feature type="transmembrane region" description="Helical" evidence="1">
    <location>
        <begin position="450"/>
        <end position="469"/>
    </location>
</feature>
<feature type="transmembrane region" description="Helical" evidence="1">
    <location>
        <begin position="25"/>
        <end position="47"/>
    </location>
</feature>
<keyword evidence="3" id="KW-1185">Reference proteome</keyword>
<keyword evidence="1" id="KW-1133">Transmembrane helix</keyword>
<reference evidence="2 3" key="1">
    <citation type="submission" date="2017-10" db="EMBL/GenBank/DDBJ databases">
        <title>Resolving the taxonomy of Roseburia spp., Eubacterium rectale and Agathobacter spp. through phylogenomic analysis.</title>
        <authorList>
            <person name="Sheridan P.O."/>
            <person name="Walker A.W."/>
            <person name="Duncan S.H."/>
            <person name="Scott K.P."/>
            <person name="Toole P.W.O."/>
            <person name="Luis P."/>
            <person name="Flint H.J."/>
        </authorList>
    </citation>
    <scope>NUCLEOTIDE SEQUENCE [LARGE SCALE GENOMIC DNA]</scope>
    <source>
        <strain evidence="2 3">JK623</strain>
    </source>
</reference>
<dbReference type="InterPro" id="IPR018580">
    <property type="entry name" value="Uncharacterised_YfhO"/>
</dbReference>
<dbReference type="EMBL" id="PDYG01000014">
    <property type="protein sequence ID" value="PHU38208.1"/>
    <property type="molecule type" value="Genomic_DNA"/>
</dbReference>
<feature type="transmembrane region" description="Helical" evidence="1">
    <location>
        <begin position="370"/>
        <end position="387"/>
    </location>
</feature>
<keyword evidence="1" id="KW-0812">Transmembrane</keyword>
<evidence type="ECO:0000313" key="3">
    <source>
        <dbReference type="Proteomes" id="UP000224563"/>
    </source>
</evidence>
<dbReference type="PANTHER" id="PTHR38454">
    <property type="entry name" value="INTEGRAL MEMBRANE PROTEIN-RELATED"/>
    <property type="match status" value="1"/>
</dbReference>
<feature type="transmembrane region" description="Helical" evidence="1">
    <location>
        <begin position="248"/>
        <end position="268"/>
    </location>
</feature>
<feature type="transmembrane region" description="Helical" evidence="1">
    <location>
        <begin position="423"/>
        <end position="443"/>
    </location>
</feature>
<feature type="transmembrane region" description="Helical" evidence="1">
    <location>
        <begin position="216"/>
        <end position="236"/>
    </location>
</feature>
<organism evidence="2 3">
    <name type="scientific">Agathobacter ruminis</name>
    <dbReference type="NCBI Taxonomy" id="1712665"/>
    <lineage>
        <taxon>Bacteria</taxon>
        <taxon>Bacillati</taxon>
        <taxon>Bacillota</taxon>
        <taxon>Clostridia</taxon>
        <taxon>Lachnospirales</taxon>
        <taxon>Lachnospiraceae</taxon>
        <taxon>Agathobacter</taxon>
    </lineage>
</organism>
<sequence length="903" mass="103186">MNRIFSGIRWMRDKWSEKDNGKFRYFLITYSVLFVFASIFIFLQFIIDSRTLIWNSDASGQYLPNLYELYTNIIDFFKGLFSGNFQSLPQYSYNAGLGTDISTKYFTGIWEYLGVLLGRRNIELTFSLIILIRLYLSGISFGIMAFYFKNERKYVIPGALLYAFNGFTLYYGVRHYMFLIPVVLLPILIVGTHMVLNHKSPILFIVAVFYQAWTEYYFLYMSSIFIALFVLVYWGVHRRKLVACVSDLGRFVGYYLLGCLMAAVSLATKIAKLLSSSRTGEGVLPAVNLFYYGKSWIITTLTRLFSPYTTSGYAQYYMLYAITPVIILALIVLFRTKGKSFLLLKILFIVSIILLFVPLGAYIFSGFNSLVNRWCYGFTLLLAYILTKTLPYFKEHCKLVCIIGAVISVVWGVVLLLSDSVRELSTCIGYIVWLITLILYFVINWLNKNIAHYTSIVLVSVVLLGNLIYNPICGKFASQFLETGQWTKAMDNSLYSAKNIIDDDSFYRIEAESIRQATANAQKIHDAKGVTLYDSVMDAELLKCSSELANSEQLTIGNFFGFNSRSVLDNLAGVKYFVTTSKYRSIPYGFKLMDRYKRDDGTQVLVYKNTKDVSLGKVYTETVRETEISNLSALEKQEILKDAVIVENAKLSMVDTKNVTSNIVELNYTVQSNSTKTFIKDGIINVNRADDYISLLFESPQYSEIYVSLEGISPDLVSNSSVSMGYKTKKAKGNIWLLNSQDKYKTENYQNYLFYIGSNYKNTLTKCKLSFLVPGEYSVSKISVYAVKRNIGTDKENESENRTYQEKVETDKISASIDTNEEGTLLLSIPYNKYWSVYIDGEKVETYVADYCWTGIDIGKGKHEILMKYSNRVCEVGAYISLSGIMMFLMFVVIRKTRNARNE</sequence>
<feature type="transmembrane region" description="Helical" evidence="1">
    <location>
        <begin position="314"/>
        <end position="334"/>
    </location>
</feature>
<comment type="caution">
    <text evidence="2">The sequence shown here is derived from an EMBL/GenBank/DDBJ whole genome shotgun (WGS) entry which is preliminary data.</text>
</comment>
<dbReference type="AlphaFoldDB" id="A0A2G3E4K9"/>
<evidence type="ECO:0008006" key="4">
    <source>
        <dbReference type="Google" id="ProtNLM"/>
    </source>
</evidence>
<keyword evidence="1" id="KW-0472">Membrane</keyword>
<accession>A0A2G3E4K9</accession>
<protein>
    <recommendedName>
        <fullName evidence="4">YfhO family protein</fullName>
    </recommendedName>
</protein>
<feature type="transmembrane region" description="Helical" evidence="1">
    <location>
        <begin position="876"/>
        <end position="894"/>
    </location>
</feature>
<dbReference type="RefSeq" id="WP_099385752.1">
    <property type="nucleotide sequence ID" value="NZ_JANSWH010000080.1"/>
</dbReference>
<dbReference type="Proteomes" id="UP000224563">
    <property type="component" value="Unassembled WGS sequence"/>
</dbReference>
<feature type="transmembrane region" description="Helical" evidence="1">
    <location>
        <begin position="341"/>
        <end position="364"/>
    </location>
</feature>
<feature type="transmembrane region" description="Helical" evidence="1">
    <location>
        <begin position="154"/>
        <end position="171"/>
    </location>
</feature>
<dbReference type="Pfam" id="PF09586">
    <property type="entry name" value="YfhO"/>
    <property type="match status" value="1"/>
</dbReference>
<evidence type="ECO:0000313" key="2">
    <source>
        <dbReference type="EMBL" id="PHU38208.1"/>
    </source>
</evidence>
<dbReference type="PANTHER" id="PTHR38454:SF1">
    <property type="entry name" value="INTEGRAL MEMBRANE PROTEIN"/>
    <property type="match status" value="1"/>
</dbReference>
<name>A0A2G3E4K9_9FIRM</name>
<feature type="transmembrane region" description="Helical" evidence="1">
    <location>
        <begin position="126"/>
        <end position="148"/>
    </location>
</feature>